<keyword evidence="1" id="KW-0560">Oxidoreductase</keyword>
<accession>A0A1R3VM60</accession>
<dbReference type="SUPFAM" id="SSF48179">
    <property type="entry name" value="6-phosphogluconate dehydrogenase C-terminal domain-like"/>
    <property type="match status" value="1"/>
</dbReference>
<dbReference type="PIRSF" id="PIRSF000103">
    <property type="entry name" value="HIBADH"/>
    <property type="match status" value="1"/>
</dbReference>
<dbReference type="InterPro" id="IPR008927">
    <property type="entry name" value="6-PGluconate_DH-like_C_sf"/>
</dbReference>
<feature type="domain" description="3-hydroxyisobutyrate dehydrogenase-like NAD-binding" evidence="5">
    <location>
        <begin position="169"/>
        <end position="285"/>
    </location>
</feature>
<sequence>MSENRMKVGCVGLGIMGRPMSLHVQNGGHELHIWARRPESLEPLKAAGANAHNSLTELIQSVDVLITNVSDTPDVEQILLGPSGVKETASSGFTVIDHSTICPVRTRYMAEALAEMGIDFLDAPVSGGEAGAIAGTLTVMVGGKAPVLEKLRPIIDCVAGKITHVGDHGAGQITKACNQLIVAQSLVAVSEAISLAEAGGVDPAAMREALLGGLAYSKVLEVHGQRMLDRAYPPGFKTRLHSKDMGIVVQAAQQLGVPLMGASLAAQWLHTMAEQGRGEEDSAVVAELQRKLAGQS</sequence>
<dbReference type="InterPro" id="IPR006115">
    <property type="entry name" value="6PGDH_NADP-bd"/>
</dbReference>
<dbReference type="PANTHER" id="PTHR43060">
    <property type="entry name" value="3-HYDROXYISOBUTYRATE DEHYDROGENASE-LIKE 1, MITOCHONDRIAL-RELATED"/>
    <property type="match status" value="1"/>
</dbReference>
<dbReference type="Proteomes" id="UP000223759">
    <property type="component" value="Unassembled WGS sequence"/>
</dbReference>
<proteinExistence type="predicted"/>
<evidence type="ECO:0000256" key="2">
    <source>
        <dbReference type="ARBA" id="ARBA00023027"/>
    </source>
</evidence>
<dbReference type="RefSeq" id="WP_234982753.1">
    <property type="nucleotide sequence ID" value="NZ_CP023018.1"/>
</dbReference>
<dbReference type="SUPFAM" id="SSF51735">
    <property type="entry name" value="NAD(P)-binding Rossmann-fold domains"/>
    <property type="match status" value="1"/>
</dbReference>
<feature type="domain" description="6-phosphogluconate dehydrogenase NADP-binding" evidence="4">
    <location>
        <begin position="7"/>
        <end position="166"/>
    </location>
</feature>
<dbReference type="InterPro" id="IPR029154">
    <property type="entry name" value="HIBADH-like_NADP-bd"/>
</dbReference>
<evidence type="ECO:0000259" key="5">
    <source>
        <dbReference type="Pfam" id="PF14833"/>
    </source>
</evidence>
<evidence type="ECO:0000256" key="3">
    <source>
        <dbReference type="PIRSR" id="PIRSR000103-1"/>
    </source>
</evidence>
<dbReference type="EMBL" id="FTPK01000001">
    <property type="protein sequence ID" value="SIT65678.1"/>
    <property type="molecule type" value="Genomic_DNA"/>
</dbReference>
<reference evidence="6 7" key="1">
    <citation type="submission" date="2017-01" db="EMBL/GenBank/DDBJ databases">
        <authorList>
            <person name="Mah S.A."/>
            <person name="Swanson W.J."/>
            <person name="Moy G.W."/>
            <person name="Vacquier V.D."/>
        </authorList>
    </citation>
    <scope>NUCLEOTIDE SEQUENCE [LARGE SCALE GENOMIC DNA]</scope>
    <source>
        <strain evidence="6 7">M9</strain>
    </source>
</reference>
<feature type="active site" evidence="3">
    <location>
        <position position="175"/>
    </location>
</feature>
<dbReference type="GO" id="GO:0051287">
    <property type="term" value="F:NAD binding"/>
    <property type="evidence" value="ECO:0007669"/>
    <property type="project" value="InterPro"/>
</dbReference>
<dbReference type="Gene3D" id="1.10.1040.10">
    <property type="entry name" value="N-(1-d-carboxylethyl)-l-norvaline Dehydrogenase, domain 2"/>
    <property type="match status" value="1"/>
</dbReference>
<dbReference type="GO" id="GO:0016491">
    <property type="term" value="F:oxidoreductase activity"/>
    <property type="evidence" value="ECO:0007669"/>
    <property type="project" value="UniProtKB-KW"/>
</dbReference>
<dbReference type="Pfam" id="PF03446">
    <property type="entry name" value="NAD_binding_2"/>
    <property type="match status" value="1"/>
</dbReference>
<dbReference type="GO" id="GO:0050661">
    <property type="term" value="F:NADP binding"/>
    <property type="evidence" value="ECO:0007669"/>
    <property type="project" value="InterPro"/>
</dbReference>
<keyword evidence="2" id="KW-0520">NAD</keyword>
<protein>
    <submittedName>
        <fullName evidence="6">2-hydroxy-3-oxopropionate reductase</fullName>
    </submittedName>
</protein>
<evidence type="ECO:0000256" key="1">
    <source>
        <dbReference type="ARBA" id="ARBA00023002"/>
    </source>
</evidence>
<dbReference type="InterPro" id="IPR013328">
    <property type="entry name" value="6PGD_dom2"/>
</dbReference>
<gene>
    <name evidence="6" type="ORF">SAMN05216526_0128</name>
</gene>
<evidence type="ECO:0000313" key="6">
    <source>
        <dbReference type="EMBL" id="SIT65678.1"/>
    </source>
</evidence>
<evidence type="ECO:0000259" key="4">
    <source>
        <dbReference type="Pfam" id="PF03446"/>
    </source>
</evidence>
<evidence type="ECO:0000313" key="7">
    <source>
        <dbReference type="Proteomes" id="UP000223759"/>
    </source>
</evidence>
<dbReference type="PANTHER" id="PTHR43060:SF15">
    <property type="entry name" value="3-HYDROXYISOBUTYRATE DEHYDROGENASE-LIKE 1, MITOCHONDRIAL-RELATED"/>
    <property type="match status" value="1"/>
</dbReference>
<organism evidence="6 7">
    <name type="scientific">Ectothiorhodosinus mongolicus</name>
    <dbReference type="NCBI Taxonomy" id="233100"/>
    <lineage>
        <taxon>Bacteria</taxon>
        <taxon>Pseudomonadati</taxon>
        <taxon>Pseudomonadota</taxon>
        <taxon>Gammaproteobacteria</taxon>
        <taxon>Chromatiales</taxon>
        <taxon>Ectothiorhodospiraceae</taxon>
        <taxon>Ectothiorhodosinus</taxon>
    </lineage>
</organism>
<dbReference type="InterPro" id="IPR015815">
    <property type="entry name" value="HIBADH-related"/>
</dbReference>
<name>A0A1R3VM60_9GAMM</name>
<dbReference type="Pfam" id="PF14833">
    <property type="entry name" value="NAD_binding_11"/>
    <property type="match status" value="1"/>
</dbReference>
<dbReference type="Gene3D" id="3.40.50.720">
    <property type="entry name" value="NAD(P)-binding Rossmann-like Domain"/>
    <property type="match status" value="1"/>
</dbReference>
<dbReference type="STRING" id="233100.SAMN05216526_0128"/>
<keyword evidence="7" id="KW-1185">Reference proteome</keyword>
<dbReference type="InterPro" id="IPR036291">
    <property type="entry name" value="NAD(P)-bd_dom_sf"/>
</dbReference>
<dbReference type="AlphaFoldDB" id="A0A1R3VM60"/>